<feature type="domain" description="URB1 C-terminal" evidence="2">
    <location>
        <begin position="1641"/>
        <end position="1833"/>
    </location>
</feature>
<evidence type="ECO:0000259" key="1">
    <source>
        <dbReference type="Pfam" id="PF11707"/>
    </source>
</evidence>
<dbReference type="InterPro" id="IPR021714">
    <property type="entry name" value="URB1_N"/>
</dbReference>
<evidence type="ECO:0008006" key="6">
    <source>
        <dbReference type="Google" id="ProtNLM"/>
    </source>
</evidence>
<dbReference type="Pfam" id="PF11707">
    <property type="entry name" value="Npa1"/>
    <property type="match status" value="1"/>
</dbReference>
<evidence type="ECO:0000313" key="4">
    <source>
        <dbReference type="EMBL" id="PFH47812.1"/>
    </source>
</evidence>
<dbReference type="EMBL" id="KZ302090">
    <property type="protein sequence ID" value="PFH47812.1"/>
    <property type="molecule type" value="Genomic_DNA"/>
</dbReference>
<evidence type="ECO:0000259" key="3">
    <source>
        <dbReference type="Pfam" id="PF26140"/>
    </source>
</evidence>
<protein>
    <recommendedName>
        <fullName evidence="6">Nucleolar pre-ribosomal-associated protein 1 C-terminal domain-containing protein</fullName>
    </recommendedName>
</protein>
<dbReference type="InterPro" id="IPR059018">
    <property type="entry name" value="HEAT_URB1"/>
</dbReference>
<gene>
    <name evidence="4" type="ORF">AMATHDRAFT_6373</name>
</gene>
<feature type="domain" description="URB1 N-terminal" evidence="1">
    <location>
        <begin position="53"/>
        <end position="385"/>
    </location>
</feature>
<dbReference type="PANTHER" id="PTHR13500:SF0">
    <property type="entry name" value="NUCLEOLAR PRE-RIBOSOMAL-ASSOCIATED PROTEIN 1"/>
    <property type="match status" value="1"/>
</dbReference>
<dbReference type="GO" id="GO:0005730">
    <property type="term" value="C:nucleolus"/>
    <property type="evidence" value="ECO:0007669"/>
    <property type="project" value="TreeGrafter"/>
</dbReference>
<dbReference type="Pfam" id="PF26140">
    <property type="entry name" value="HEAT_URB1"/>
    <property type="match status" value="1"/>
</dbReference>
<evidence type="ECO:0000259" key="2">
    <source>
        <dbReference type="Pfam" id="PF16201"/>
    </source>
</evidence>
<dbReference type="SUPFAM" id="SSF48371">
    <property type="entry name" value="ARM repeat"/>
    <property type="match status" value="1"/>
</dbReference>
<feature type="domain" description="URB1 central HEAT repeat" evidence="3">
    <location>
        <begin position="626"/>
        <end position="810"/>
    </location>
</feature>
<accession>A0A2A9NJC8</accession>
<dbReference type="STRING" id="703135.A0A2A9NJC8"/>
<dbReference type="OrthoDB" id="72892at2759"/>
<reference evidence="4 5" key="1">
    <citation type="submission" date="2014-02" db="EMBL/GenBank/DDBJ databases">
        <title>Transposable element dynamics among asymbiotic and ectomycorrhizal Amanita fungi.</title>
        <authorList>
            <consortium name="DOE Joint Genome Institute"/>
            <person name="Hess J."/>
            <person name="Skrede I."/>
            <person name="Wolfe B."/>
            <person name="LaButti K."/>
            <person name="Ohm R.A."/>
            <person name="Grigoriev I.V."/>
            <person name="Pringle A."/>
        </authorList>
    </citation>
    <scope>NUCLEOTIDE SEQUENCE [LARGE SCALE GENOMIC DNA]</scope>
    <source>
        <strain evidence="4 5">SKay4041</strain>
    </source>
</reference>
<evidence type="ECO:0000313" key="5">
    <source>
        <dbReference type="Proteomes" id="UP000242287"/>
    </source>
</evidence>
<dbReference type="InterPro" id="IPR032436">
    <property type="entry name" value="URB1_C"/>
</dbReference>
<sequence>MKLQSNAHETTSAVKKLELRNKLTVQHNEPPISPQDERLLLVQSWLEESPGAEDIFEHWEKAEPRNAVLHAHIVTLLSSVLSLLSSHYTYHVLGHPITKTLLAPACIRRLNSYLGGTNNELISVTLKLYHALSTFAGGREQKSVIDAFPWKLKSLSRFANMRRKGAANDPIDPFSKPDIRTSYILFLLSFIHQDCLSQVKAAFLEQHREPFLSIFKGLKQDPYDLIRKILEVCWTGLWSDPKVKRTLKINLFNEITIGHLLKLYDSVESEDGNPDRVPADLVHHFLLAICTRPGTGICFKDRGWYPREVEGDEQGVHEDGTASRRAKIYNKILSNILKSLKVNQDPRQQELALKIMSACPELVAGYWPVAALTLEPRLSSRWLANIAFFGTVLSLPVPSSSFVLSDKTHSTATLYQPTPPPLRAILENILPSVNTKVNLTKGLQFSSSALVQHCSALALTNCLVKYDKVVQTFREIITALEEGQEEGQWSNRLQELEREIRRRVPDFQVVIAFSQHCVSQAEAAGGNAEKLADQASGQNPIKFAILAESAQRLLWMYHRSLPALVFETRFDIGKLLQGFLRINADDDKNEESGAVRRLDQVRRLHVLKLLKESDQFAWTGKSSTSSHSYLFILLKSLMIADNATERKAVLQLLQCLLSQTILFQMDADEPSLWLSALPRTQRSPDFISPDGATLTAEGDPVITFLDDCVQRCMKTPYKYLDEMSALKSKSDFHKSFPTPNKLNAVPSPLLMTVIEQLNAKVANGLLSPSDVLAIASFVRRVVINLASNLPNIGILSAIAEQIDEALAEQRLCSDFLVLVAAVRREVKILNASMKRLVLDGSDNMEVDEVLVSEEVQEFLDDITELPIPTAQKAQINTAYELVDWVRLVGEPLGPEGVGMILEVVKELHPPAVSAVVDHLDITENNLFDVMDVDDLDEFGSYISFQQLYLHADRTRLFDESCRASLCKVMFIHCPELVDLKRVLNLIGHGLSSVHAHQSLGNALLLLIADMVKLASRVLSTADFDSLKEFVYTNEGHLRSLLVSDRRQAAQDGLRQLMEATLLPVTDRNRTIVASICSHWLGIIKSRALEDDTHIDVVSLWIQLFSKAELFDLLDDLSAALGNSQSSTQLSLVKSVLSALWNYDTTGLVTGFELRRRLQTLLALRSILEHFPVLENLIAIAVEDSVPTSLALSMLDGDAPGTLNAASTVELWESRWRRVRQPLPAIAGVQAFFSQEVWTRSTTRILCGLMYRKMLSQDIFLTWMQSTHCKTRSPEDFIDVLHAFLDSTCARQEQMQDQSADPFQFVLERLTKAIVDLNLPSECRLMAGSCIRMISGLCPSTLNGILSQLSGYVRSLSVTTLIPELISVGLQIYTNGSDVAQSLVNALAEHGLQWLVRQLSENEDLPEHVKVVLPQLTVSISKAKQLKTQFVETLLTVTIQSQLKDAECLKLVTVALLSTHLKPVVVNRYLQSILQNAQFFKLCNMTGSTATREAIIILLFTLFNIHPSNTCQVTHVEPLIRVYRGTLSPPDLKLLSIFQLFEEERKLSVSPLLSRWSSSATMSSSSSLDAIQSLDANIVLRTCLHYPTWRRLENQASYPVDKHDSQLYDPMFLILLFGDMLQESPPSSTFAWVEMFRTNIVGLLIKSLSCKDVRVREIALCHITGLWKLLQGADMIERPHVLYIFSLMKDVYPGPSDGPIMRLPSYTTLLLLHALRGIFYPSNFIYPITARFLLQRPELDVTDVPMLYGMLYSSSDDWKKERGWMIRFLADGMMSADDWRVLKRRHTWDLLASLYQGSHIDHTLQKAILEVLANLTCHSQALRSLILKHSLLTWIQMQLLTVYNKEDLAWCKILANIVFLADAEKMESSTRGEWRSIICDCLSILVDSQRCDGPSLLVLITPIILKLSSLSGPDSSNLSNLLNKMLQILTKMEQGIDFPTKNLSIQTRMECPPFTLPPYTAGKLHEAQELNSLLHVWGCSIELLWQAAMNLASKPTSWDGLTIRLLLWRSIVGAEQSTIGEWARTCVLENIGNI</sequence>
<name>A0A2A9NJC8_9AGAR</name>
<dbReference type="GO" id="GO:0000463">
    <property type="term" value="P:maturation of LSU-rRNA from tricistronic rRNA transcript (SSU-rRNA, 5.8S rRNA, LSU-rRNA)"/>
    <property type="evidence" value="ECO:0007669"/>
    <property type="project" value="TreeGrafter"/>
</dbReference>
<dbReference type="InterPro" id="IPR039844">
    <property type="entry name" value="URB1"/>
</dbReference>
<dbReference type="GO" id="GO:0000466">
    <property type="term" value="P:maturation of 5.8S rRNA from tricistronic rRNA transcript (SSU-rRNA, 5.8S rRNA, LSU-rRNA)"/>
    <property type="evidence" value="ECO:0007669"/>
    <property type="project" value="TreeGrafter"/>
</dbReference>
<dbReference type="Proteomes" id="UP000242287">
    <property type="component" value="Unassembled WGS sequence"/>
</dbReference>
<dbReference type="InterPro" id="IPR016024">
    <property type="entry name" value="ARM-type_fold"/>
</dbReference>
<organism evidence="4 5">
    <name type="scientific">Amanita thiersii Skay4041</name>
    <dbReference type="NCBI Taxonomy" id="703135"/>
    <lineage>
        <taxon>Eukaryota</taxon>
        <taxon>Fungi</taxon>
        <taxon>Dikarya</taxon>
        <taxon>Basidiomycota</taxon>
        <taxon>Agaricomycotina</taxon>
        <taxon>Agaricomycetes</taxon>
        <taxon>Agaricomycetidae</taxon>
        <taxon>Agaricales</taxon>
        <taxon>Pluteineae</taxon>
        <taxon>Amanitaceae</taxon>
        <taxon>Amanita</taxon>
    </lineage>
</organism>
<keyword evidence="5" id="KW-1185">Reference proteome</keyword>
<dbReference type="Pfam" id="PF16201">
    <property type="entry name" value="NopRA1"/>
    <property type="match status" value="1"/>
</dbReference>
<dbReference type="PANTHER" id="PTHR13500">
    <property type="entry name" value="NUCLEOLAR PRERIBOSOMAL-ASSOCIATED PROTEIN 1"/>
    <property type="match status" value="1"/>
</dbReference>
<proteinExistence type="predicted"/>